<comment type="caution">
    <text evidence="5">The sequence shown here is derived from an EMBL/GenBank/DDBJ whole genome shotgun (WGS) entry which is preliminary data.</text>
</comment>
<dbReference type="EMBL" id="JAOBYN010000013">
    <property type="protein sequence ID" value="MDH1056050.1"/>
    <property type="molecule type" value="Genomic_DNA"/>
</dbReference>
<dbReference type="Gene3D" id="3.40.50.410">
    <property type="entry name" value="von Willebrand factor, type A domain"/>
    <property type="match status" value="1"/>
</dbReference>
<name>A0AA42N3G5_AQUAC</name>
<dbReference type="Proteomes" id="UP001158730">
    <property type="component" value="Unassembled WGS sequence"/>
</dbReference>
<organism evidence="5 6">
    <name type="scientific">Aquipseudomonas alcaligenes</name>
    <name type="common">Pseudomonas alcaligenes</name>
    <dbReference type="NCBI Taxonomy" id="43263"/>
    <lineage>
        <taxon>Bacteria</taxon>
        <taxon>Pseudomonadati</taxon>
        <taxon>Pseudomonadota</taxon>
        <taxon>Gammaproteobacteria</taxon>
        <taxon>Pseudomonadales</taxon>
        <taxon>Pseudomonadaceae</taxon>
        <taxon>Aquipseudomonas</taxon>
    </lineage>
</organism>
<accession>A0AA42N3G5</accession>
<evidence type="ECO:0000256" key="3">
    <source>
        <dbReference type="SAM" id="MobiDB-lite"/>
    </source>
</evidence>
<reference evidence="5" key="1">
    <citation type="submission" date="2022-09" db="EMBL/GenBank/DDBJ databases">
        <title>Intensive care unit water sources are persistently colonized with multi-drug resistant bacteria and are the site of extensive horizontal gene transfer of antibiotic resistance genes.</title>
        <authorList>
            <person name="Diorio-Toth L."/>
        </authorList>
    </citation>
    <scope>NUCLEOTIDE SEQUENCE</scope>
    <source>
        <strain evidence="5">GD03990</strain>
    </source>
</reference>
<keyword evidence="1" id="KW-0479">Metal-binding</keyword>
<feature type="region of interest" description="Disordered" evidence="3">
    <location>
        <begin position="320"/>
        <end position="358"/>
    </location>
</feature>
<keyword evidence="2" id="KW-0106">Calcium</keyword>
<dbReference type="InterPro" id="IPR036465">
    <property type="entry name" value="vWFA_dom_sf"/>
</dbReference>
<gene>
    <name evidence="5" type="ORF">N5C05_14935</name>
</gene>
<evidence type="ECO:0000256" key="2">
    <source>
        <dbReference type="ARBA" id="ARBA00022837"/>
    </source>
</evidence>
<dbReference type="AlphaFoldDB" id="A0AA42N3G5"/>
<dbReference type="RefSeq" id="WP_280054525.1">
    <property type="nucleotide sequence ID" value="NZ_JAOBYN010000013.1"/>
</dbReference>
<evidence type="ECO:0000259" key="4">
    <source>
        <dbReference type="Pfam" id="PF05567"/>
    </source>
</evidence>
<protein>
    <submittedName>
        <fullName evidence="5">PilC/PilY family type IV pilus protein</fullName>
    </submittedName>
</protein>
<evidence type="ECO:0000313" key="5">
    <source>
        <dbReference type="EMBL" id="MDH1056050.1"/>
    </source>
</evidence>
<dbReference type="Pfam" id="PF05567">
    <property type="entry name" value="T4P_PilY1"/>
    <property type="match status" value="1"/>
</dbReference>
<dbReference type="GO" id="GO:0046872">
    <property type="term" value="F:metal ion binding"/>
    <property type="evidence" value="ECO:0007669"/>
    <property type="project" value="UniProtKB-KW"/>
</dbReference>
<evidence type="ECO:0000256" key="1">
    <source>
        <dbReference type="ARBA" id="ARBA00022723"/>
    </source>
</evidence>
<sequence length="1083" mass="114279">MSLSINKGRGANSRLVSLLLGASLAAYVAAPVYAFSPFQAPLLSTAAVTPNVMLLLDNSGSMNTVIYHSGYNSKTDYPTAMYCKAGTSCSVTDKDHWADTAKLSGHSKVAQGGCSAGYYRLGAKNKYKVGGQDRYYPGTAAQTVCIPFPGVVQTNSSGSTADEVDLPKNYLEYLVQGVLAGTVVAADIPTTHRMGVAKAVAKQIIADNISGVRFGLATFRPGGNSSGIGTEDYEQQGGIIQSGLGATKATLDSKVNSLYGTTFTPLAEAYYDVIRYYRGLASSYNAAPANISDQVQYRCQKNFGIVVTDGAPTYDSVFYNNSTDPDRDNPAVGETNNLPNWDGLSPSPPAAYSDGNSSLSLSNEGSTYYLDDIAKFAYDIDIRPNAGVLDNAGKSFETTAFNQQNVKTYTVGFAQDNQMLKDAAFYGRGKYYTATDSAGLTSALTQALNEISAQAGSGGAGASSSTSLTTETRYYKTLYDPSDWRGTVEAYSLSPTTGRLLARVWTTDSTITPSNNGATYQTYNTGTNSVVSLAYANVSATQQATLNAGLPSGVTGSQLVDWAKGTAVTGLRARTVLLGDVINSTLERVSPTERLASDITGSTSYDSFIAAKASMTNSLLVNSNDGFFHVINADTGGHRYGYMPSSVFPQLKVVAATDYATGGGHKFMVDGGITVADAEVNSTWSTVAVAGMGGGGKSMFAVKLFSAGNNSINALWEVTAPATSTPSNAWNNLGYTYSKPLVARNASNQWVAIFGNGYGSHLGKASLYVVNLSTGQLIQELVVDENAGGTMPNGLSSPQMVVNAQYQVQKVYAGDLRGNLWEIDMSGGSASVSNGGAPLFAAGSNHPITAKPLVIEHEDEGGHLVLFGTGKLMEAVDKLSSELQTFYAIWDKPGSTGTVNSGSLQAQAFVDEVDITANNVTQTYYTTTENEVDWSTKRGWYLPLVLDGDLEGERVIYPAQTTLGRVIFVTAKVDAVDPCESTGSGKLVELDAVSGSMLTYPVLDTNGDGVVDEDDERVSGLGIEDGLPGLPVIIDAGEGKDTQGKYILKSTGEVQVVDECGEVNNGQCGGVPQSRRIMWRQLQ</sequence>
<evidence type="ECO:0000313" key="6">
    <source>
        <dbReference type="Proteomes" id="UP001158730"/>
    </source>
</evidence>
<dbReference type="InterPro" id="IPR008707">
    <property type="entry name" value="B-propeller_PilY1"/>
</dbReference>
<proteinExistence type="predicted"/>
<feature type="domain" description="PilY1 beta-propeller" evidence="4">
    <location>
        <begin position="578"/>
        <end position="909"/>
    </location>
</feature>